<keyword evidence="1" id="KW-1133">Transmembrane helix</keyword>
<feature type="transmembrane region" description="Helical" evidence="1">
    <location>
        <begin position="175"/>
        <end position="195"/>
    </location>
</feature>
<feature type="transmembrane region" description="Helical" evidence="1">
    <location>
        <begin position="131"/>
        <end position="155"/>
    </location>
</feature>
<dbReference type="GeneID" id="54559386"/>
<dbReference type="PANTHER" id="PTHR35184:SF1">
    <property type="entry name" value="INTEGRAL MEMBRANE PROTEIN"/>
    <property type="match status" value="1"/>
</dbReference>
<evidence type="ECO:0000313" key="3">
    <source>
        <dbReference type="Proteomes" id="UP000799537"/>
    </source>
</evidence>
<protein>
    <recommendedName>
        <fullName evidence="4">G-protein coupled receptors family 3 profile domain-containing protein</fullName>
    </recommendedName>
</protein>
<feature type="transmembrane region" description="Helical" evidence="1">
    <location>
        <begin position="25"/>
        <end position="44"/>
    </location>
</feature>
<dbReference type="Proteomes" id="UP000799537">
    <property type="component" value="Unassembled WGS sequence"/>
</dbReference>
<keyword evidence="3" id="KW-1185">Reference proteome</keyword>
<name>A0A6A6CPM6_ZASCE</name>
<evidence type="ECO:0000313" key="2">
    <source>
        <dbReference type="EMBL" id="KAF2167812.1"/>
    </source>
</evidence>
<accession>A0A6A6CPM6</accession>
<dbReference type="RefSeq" id="XP_033668701.1">
    <property type="nucleotide sequence ID" value="XM_033806114.1"/>
</dbReference>
<feature type="transmembrane region" description="Helical" evidence="1">
    <location>
        <begin position="251"/>
        <end position="268"/>
    </location>
</feature>
<evidence type="ECO:0000256" key="1">
    <source>
        <dbReference type="SAM" id="Phobius"/>
    </source>
</evidence>
<keyword evidence="1" id="KW-0472">Membrane</keyword>
<keyword evidence="1" id="KW-0812">Transmembrane</keyword>
<evidence type="ECO:0008006" key="4">
    <source>
        <dbReference type="Google" id="ProtNLM"/>
    </source>
</evidence>
<reference evidence="2" key="1">
    <citation type="journal article" date="2020" name="Stud. Mycol.">
        <title>101 Dothideomycetes genomes: a test case for predicting lifestyles and emergence of pathogens.</title>
        <authorList>
            <person name="Haridas S."/>
            <person name="Albert R."/>
            <person name="Binder M."/>
            <person name="Bloem J."/>
            <person name="Labutti K."/>
            <person name="Salamov A."/>
            <person name="Andreopoulos B."/>
            <person name="Baker S."/>
            <person name="Barry K."/>
            <person name="Bills G."/>
            <person name="Bluhm B."/>
            <person name="Cannon C."/>
            <person name="Castanera R."/>
            <person name="Culley D."/>
            <person name="Daum C."/>
            <person name="Ezra D."/>
            <person name="Gonzalez J."/>
            <person name="Henrissat B."/>
            <person name="Kuo A."/>
            <person name="Liang C."/>
            <person name="Lipzen A."/>
            <person name="Lutzoni F."/>
            <person name="Magnuson J."/>
            <person name="Mondo S."/>
            <person name="Nolan M."/>
            <person name="Ohm R."/>
            <person name="Pangilinan J."/>
            <person name="Park H.-J."/>
            <person name="Ramirez L."/>
            <person name="Alfaro M."/>
            <person name="Sun H."/>
            <person name="Tritt A."/>
            <person name="Yoshinaga Y."/>
            <person name="Zwiers L.-H."/>
            <person name="Turgeon B."/>
            <person name="Goodwin S."/>
            <person name="Spatafora J."/>
            <person name="Crous P."/>
            <person name="Grigoriev I."/>
        </authorList>
    </citation>
    <scope>NUCLEOTIDE SEQUENCE</scope>
    <source>
        <strain evidence="2">ATCC 36951</strain>
    </source>
</reference>
<proteinExistence type="predicted"/>
<feature type="transmembrane region" description="Helical" evidence="1">
    <location>
        <begin position="207"/>
        <end position="231"/>
    </location>
</feature>
<dbReference type="PANTHER" id="PTHR35184">
    <property type="entry name" value="YALI0C10208P"/>
    <property type="match status" value="1"/>
</dbReference>
<dbReference type="EMBL" id="ML993592">
    <property type="protein sequence ID" value="KAF2167812.1"/>
    <property type="molecule type" value="Genomic_DNA"/>
</dbReference>
<dbReference type="AlphaFoldDB" id="A0A6A6CPM6"/>
<feature type="transmembrane region" description="Helical" evidence="1">
    <location>
        <begin position="88"/>
        <end position="110"/>
    </location>
</feature>
<sequence length="299" mass="33675">MQKRDSVHLPPGAQVGLQPTIDNDIAPSAFFLVLYLLGAIINELRFQLNRRKGHKFLMSWAMFGFAMTRVVTLTLRITYAIYPNNIHLGVASVIFTHAGLLVVYIVLFILSMRILRALQPPIGWSRELRTTLLPACIVLTIAIFTTITLVIIDFYSTNKTYLSISSWTTRACATYILAFNALGIVLFLLATLLPPHPQAEDFGAGSMAAKLVILALALFLINFIAAFRTAVAWVDAPPVHEPAWFDSRGVFYGWELAPEILVIYLFVFTRFERRFWVPDGSWRAGITLRGVRLWKAMVL</sequence>
<gene>
    <name evidence="2" type="ORF">M409DRAFT_21960</name>
</gene>
<feature type="transmembrane region" description="Helical" evidence="1">
    <location>
        <begin position="56"/>
        <end position="82"/>
    </location>
</feature>
<dbReference type="OrthoDB" id="3357002at2759"/>
<organism evidence="2 3">
    <name type="scientific">Zasmidium cellare ATCC 36951</name>
    <dbReference type="NCBI Taxonomy" id="1080233"/>
    <lineage>
        <taxon>Eukaryota</taxon>
        <taxon>Fungi</taxon>
        <taxon>Dikarya</taxon>
        <taxon>Ascomycota</taxon>
        <taxon>Pezizomycotina</taxon>
        <taxon>Dothideomycetes</taxon>
        <taxon>Dothideomycetidae</taxon>
        <taxon>Mycosphaerellales</taxon>
        <taxon>Mycosphaerellaceae</taxon>
        <taxon>Zasmidium</taxon>
    </lineage>
</organism>